<organism evidence="1 2">
    <name type="scientific">Cudoniella acicularis</name>
    <dbReference type="NCBI Taxonomy" id="354080"/>
    <lineage>
        <taxon>Eukaryota</taxon>
        <taxon>Fungi</taxon>
        <taxon>Dikarya</taxon>
        <taxon>Ascomycota</taxon>
        <taxon>Pezizomycotina</taxon>
        <taxon>Leotiomycetes</taxon>
        <taxon>Helotiales</taxon>
        <taxon>Tricladiaceae</taxon>
        <taxon>Cudoniella</taxon>
    </lineage>
</organism>
<dbReference type="AlphaFoldDB" id="A0A8H4R9C1"/>
<name>A0A8H4R9C1_9HELO</name>
<evidence type="ECO:0000313" key="1">
    <source>
        <dbReference type="EMBL" id="KAF4625328.1"/>
    </source>
</evidence>
<keyword evidence="2" id="KW-1185">Reference proteome</keyword>
<dbReference type="Proteomes" id="UP000566819">
    <property type="component" value="Unassembled WGS sequence"/>
</dbReference>
<dbReference type="OrthoDB" id="3785457at2759"/>
<comment type="caution">
    <text evidence="1">The sequence shown here is derived from an EMBL/GenBank/DDBJ whole genome shotgun (WGS) entry which is preliminary data.</text>
</comment>
<dbReference type="EMBL" id="JAAMPI010001410">
    <property type="protein sequence ID" value="KAF4625328.1"/>
    <property type="molecule type" value="Genomic_DNA"/>
</dbReference>
<protein>
    <recommendedName>
        <fullName evidence="3">F-box domain-containing protein</fullName>
    </recommendedName>
</protein>
<sequence length="119" mass="13908">MTPLPSITFAELGYLDTSDLKHLSLVSTLLHKYTIPELYRSITFFASDEQNLLELGVDSFLARNTRHIKHVKELHFASWFHRDLRSRCPGLEFGDLCAWSRPELHTQTPKQNQFSRDNY</sequence>
<accession>A0A8H4R9C1</accession>
<gene>
    <name evidence="1" type="ORF">G7Y89_g12841</name>
</gene>
<proteinExistence type="predicted"/>
<evidence type="ECO:0008006" key="3">
    <source>
        <dbReference type="Google" id="ProtNLM"/>
    </source>
</evidence>
<evidence type="ECO:0000313" key="2">
    <source>
        <dbReference type="Proteomes" id="UP000566819"/>
    </source>
</evidence>
<reference evidence="1 2" key="1">
    <citation type="submission" date="2020-03" db="EMBL/GenBank/DDBJ databases">
        <title>Draft Genome Sequence of Cudoniella acicularis.</title>
        <authorList>
            <person name="Buettner E."/>
            <person name="Kellner H."/>
        </authorList>
    </citation>
    <scope>NUCLEOTIDE SEQUENCE [LARGE SCALE GENOMIC DNA]</scope>
    <source>
        <strain evidence="1 2">DSM 108380</strain>
    </source>
</reference>